<dbReference type="EMBL" id="KB298595">
    <property type="protein sequence ID" value="ELU09061.1"/>
    <property type="molecule type" value="Genomic_DNA"/>
</dbReference>
<organism evidence="7">
    <name type="scientific">Capitella teleta</name>
    <name type="common">Polychaete worm</name>
    <dbReference type="NCBI Taxonomy" id="283909"/>
    <lineage>
        <taxon>Eukaryota</taxon>
        <taxon>Metazoa</taxon>
        <taxon>Spiralia</taxon>
        <taxon>Lophotrochozoa</taxon>
        <taxon>Annelida</taxon>
        <taxon>Polychaeta</taxon>
        <taxon>Sedentaria</taxon>
        <taxon>Scolecida</taxon>
        <taxon>Capitellidae</taxon>
        <taxon>Capitella</taxon>
    </lineage>
</organism>
<dbReference type="OMA" id="NAYHENL"/>
<sequence>MDIEDIYDLVGNMGLYQWCAFFVIGCFAVFAVDSIAMNFVGAEPDHWCHVEELSNLSYDQQKYIAIPFTDDSDDEFQRCKMFNLDYHKYDPEDFVNWNRTDMVNENTPLTDCGRGWVYDQSEFISTITGKLDLVCDDQWMVSMISTCYMAGILVGAVGSGYLSDKFGRKKTIYVSILLKVATTLMTTFPINYPWVAVTRFLLGVGSTGAYLTGFILIMELIGNKWRGALGVSYQQQFAIGFMLWPAVAYFIRDDIKVQLAMSGPVIILLVFWWLIDESPRWLLVKERYEDAEVVLRKIAAINGRELPDDFDIGMIRKVTPRLRLRTLIVDFHWFVLPYNFHFDMFQTFQLHRFTDSLMYYALSLNTGSLPGGVFFTTFLAGAVEVPANLIAVFFMGWRFTGRRLTCSLSMLIAGGASLIQIYTILENVETAQTVLAMVSKGFVTVGFSGIYVFTSELFPTEVRNVGVGSASMCARVGGMIAPYMGPSLEGVWKPLPSVLTGGLAILAGLLTLLLPETLDQPLFSTVEEAEAFGRYKSSTFFLP</sequence>
<reference evidence="8" key="3">
    <citation type="submission" date="2015-06" db="UniProtKB">
        <authorList>
            <consortium name="EnsemblMetazoa"/>
        </authorList>
    </citation>
    <scope>IDENTIFICATION</scope>
</reference>
<evidence type="ECO:0000256" key="1">
    <source>
        <dbReference type="ARBA" id="ARBA00004141"/>
    </source>
</evidence>
<evidence type="ECO:0000256" key="2">
    <source>
        <dbReference type="ARBA" id="ARBA00022692"/>
    </source>
</evidence>
<dbReference type="AlphaFoldDB" id="R7V075"/>
<keyword evidence="2 5" id="KW-0812">Transmembrane</keyword>
<evidence type="ECO:0000256" key="5">
    <source>
        <dbReference type="SAM" id="Phobius"/>
    </source>
</evidence>
<dbReference type="EnsemblMetazoa" id="CapteT121679">
    <property type="protein sequence ID" value="CapteP121679"/>
    <property type="gene ID" value="CapteG121679"/>
</dbReference>
<dbReference type="GO" id="GO:0022857">
    <property type="term" value="F:transmembrane transporter activity"/>
    <property type="evidence" value="ECO:0007669"/>
    <property type="project" value="InterPro"/>
</dbReference>
<dbReference type="CDD" id="cd17317">
    <property type="entry name" value="MFS_SLC22"/>
    <property type="match status" value="1"/>
</dbReference>
<dbReference type="InterPro" id="IPR036259">
    <property type="entry name" value="MFS_trans_sf"/>
</dbReference>
<dbReference type="OrthoDB" id="5141738at2759"/>
<accession>R7V075</accession>
<keyword evidence="3 5" id="KW-1133">Transmembrane helix</keyword>
<proteinExistence type="predicted"/>
<feature type="transmembrane region" description="Helical" evidence="5">
    <location>
        <begin position="404"/>
        <end position="425"/>
    </location>
</feature>
<feature type="transmembrane region" description="Helical" evidence="5">
    <location>
        <begin position="431"/>
        <end position="453"/>
    </location>
</feature>
<dbReference type="InterPro" id="IPR020846">
    <property type="entry name" value="MFS_dom"/>
</dbReference>
<dbReference type="InterPro" id="IPR005828">
    <property type="entry name" value="MFS_sugar_transport-like"/>
</dbReference>
<dbReference type="InterPro" id="IPR005829">
    <property type="entry name" value="Sugar_transporter_CS"/>
</dbReference>
<evidence type="ECO:0000256" key="3">
    <source>
        <dbReference type="ARBA" id="ARBA00022989"/>
    </source>
</evidence>
<feature type="transmembrane region" description="Helical" evidence="5">
    <location>
        <begin position="373"/>
        <end position="397"/>
    </location>
</feature>
<keyword evidence="4 5" id="KW-0472">Membrane</keyword>
<reference evidence="7 9" key="2">
    <citation type="journal article" date="2013" name="Nature">
        <title>Insights into bilaterian evolution from three spiralian genomes.</title>
        <authorList>
            <person name="Simakov O."/>
            <person name="Marletaz F."/>
            <person name="Cho S.J."/>
            <person name="Edsinger-Gonzales E."/>
            <person name="Havlak P."/>
            <person name="Hellsten U."/>
            <person name="Kuo D.H."/>
            <person name="Larsson T."/>
            <person name="Lv J."/>
            <person name="Arendt D."/>
            <person name="Savage R."/>
            <person name="Osoegawa K."/>
            <person name="de Jong P."/>
            <person name="Grimwood J."/>
            <person name="Chapman J.A."/>
            <person name="Shapiro H."/>
            <person name="Aerts A."/>
            <person name="Otillar R.P."/>
            <person name="Terry A.Y."/>
            <person name="Boore J.L."/>
            <person name="Grigoriev I.V."/>
            <person name="Lindberg D.R."/>
            <person name="Seaver E.C."/>
            <person name="Weisblat D.A."/>
            <person name="Putnam N.H."/>
            <person name="Rokhsar D.S."/>
        </authorList>
    </citation>
    <scope>NUCLEOTIDE SEQUENCE</scope>
    <source>
        <strain evidence="7 9">I ESC-2004</strain>
    </source>
</reference>
<feature type="transmembrane region" description="Helical" evidence="5">
    <location>
        <begin position="15"/>
        <end position="37"/>
    </location>
</feature>
<dbReference type="PROSITE" id="PS00216">
    <property type="entry name" value="SUGAR_TRANSPORT_1"/>
    <property type="match status" value="1"/>
</dbReference>
<feature type="domain" description="Major facilitator superfamily (MFS) profile" evidence="6">
    <location>
        <begin position="99"/>
        <end position="519"/>
    </location>
</feature>
<dbReference type="PANTHER" id="PTHR24064">
    <property type="entry name" value="SOLUTE CARRIER FAMILY 22 MEMBER"/>
    <property type="match status" value="1"/>
</dbReference>
<evidence type="ECO:0000259" key="6">
    <source>
        <dbReference type="PROSITE" id="PS50850"/>
    </source>
</evidence>
<dbReference type="PROSITE" id="PS50850">
    <property type="entry name" value="MFS"/>
    <property type="match status" value="1"/>
</dbReference>
<dbReference type="Pfam" id="PF00083">
    <property type="entry name" value="Sugar_tr"/>
    <property type="match status" value="1"/>
</dbReference>
<dbReference type="HOGENOM" id="CLU_001265_33_4_1"/>
<feature type="transmembrane region" description="Helical" evidence="5">
    <location>
        <begin position="233"/>
        <end position="251"/>
    </location>
</feature>
<dbReference type="GO" id="GO:0016020">
    <property type="term" value="C:membrane"/>
    <property type="evidence" value="ECO:0007669"/>
    <property type="project" value="UniProtKB-SubCell"/>
</dbReference>
<dbReference type="Proteomes" id="UP000014760">
    <property type="component" value="Unassembled WGS sequence"/>
</dbReference>
<keyword evidence="9" id="KW-1185">Reference proteome</keyword>
<comment type="subcellular location">
    <subcellularLocation>
        <location evidence="1">Membrane</location>
        <topology evidence="1">Multi-pass membrane protein</topology>
    </subcellularLocation>
</comment>
<protein>
    <recommendedName>
        <fullName evidence="6">Major facilitator superfamily (MFS) profile domain-containing protein</fullName>
    </recommendedName>
</protein>
<evidence type="ECO:0000313" key="7">
    <source>
        <dbReference type="EMBL" id="ELU09061.1"/>
    </source>
</evidence>
<gene>
    <name evidence="7" type="ORF">CAPTEDRAFT_121679</name>
</gene>
<dbReference type="STRING" id="283909.R7V075"/>
<dbReference type="EMBL" id="AMQN01006546">
    <property type="status" value="NOT_ANNOTATED_CDS"/>
    <property type="molecule type" value="Genomic_DNA"/>
</dbReference>
<feature type="transmembrane region" description="Helical" evidence="5">
    <location>
        <begin position="174"/>
        <end position="194"/>
    </location>
</feature>
<feature type="transmembrane region" description="Helical" evidence="5">
    <location>
        <begin position="200"/>
        <end position="221"/>
    </location>
</feature>
<dbReference type="SUPFAM" id="SSF103473">
    <property type="entry name" value="MFS general substrate transporter"/>
    <property type="match status" value="1"/>
</dbReference>
<feature type="transmembrane region" description="Helical" evidence="5">
    <location>
        <begin position="257"/>
        <end position="275"/>
    </location>
</feature>
<dbReference type="Gene3D" id="1.20.1250.20">
    <property type="entry name" value="MFS general substrate transporter like domains"/>
    <property type="match status" value="1"/>
</dbReference>
<evidence type="ECO:0000313" key="8">
    <source>
        <dbReference type="EnsemblMetazoa" id="CapteP121679"/>
    </source>
</evidence>
<name>R7V075_CAPTE</name>
<evidence type="ECO:0000313" key="9">
    <source>
        <dbReference type="Proteomes" id="UP000014760"/>
    </source>
</evidence>
<evidence type="ECO:0000256" key="4">
    <source>
        <dbReference type="ARBA" id="ARBA00023136"/>
    </source>
</evidence>
<reference evidence="9" key="1">
    <citation type="submission" date="2012-12" db="EMBL/GenBank/DDBJ databases">
        <authorList>
            <person name="Hellsten U."/>
            <person name="Grimwood J."/>
            <person name="Chapman J.A."/>
            <person name="Shapiro H."/>
            <person name="Aerts A."/>
            <person name="Otillar R.P."/>
            <person name="Terry A.Y."/>
            <person name="Boore J.L."/>
            <person name="Simakov O."/>
            <person name="Marletaz F."/>
            <person name="Cho S.-J."/>
            <person name="Edsinger-Gonzales E."/>
            <person name="Havlak P."/>
            <person name="Kuo D.-H."/>
            <person name="Larsson T."/>
            <person name="Lv J."/>
            <person name="Arendt D."/>
            <person name="Savage R."/>
            <person name="Osoegawa K."/>
            <person name="de Jong P."/>
            <person name="Lindberg D.R."/>
            <person name="Seaver E.C."/>
            <person name="Weisblat D.A."/>
            <person name="Putnam N.H."/>
            <person name="Grigoriev I.V."/>
            <person name="Rokhsar D.S."/>
        </authorList>
    </citation>
    <scope>NUCLEOTIDE SEQUENCE</scope>
    <source>
        <strain evidence="9">I ESC-2004</strain>
    </source>
</reference>
<feature type="transmembrane region" description="Helical" evidence="5">
    <location>
        <begin position="139"/>
        <end position="162"/>
    </location>
</feature>